<dbReference type="PROSITE" id="PS50297">
    <property type="entry name" value="ANK_REP_REGION"/>
    <property type="match status" value="1"/>
</dbReference>
<dbReference type="SUPFAM" id="SSF48403">
    <property type="entry name" value="Ankyrin repeat"/>
    <property type="match status" value="1"/>
</dbReference>
<evidence type="ECO:0000313" key="5">
    <source>
        <dbReference type="EMBL" id="KAB2929059.1"/>
    </source>
</evidence>
<dbReference type="PANTHER" id="PTHR24201">
    <property type="entry name" value="ANK_REP_REGION DOMAIN-CONTAINING PROTEIN"/>
    <property type="match status" value="1"/>
</dbReference>
<sequence length="263" mass="28803">MVKIRISVIAGGLLMLFAKTACSTFYGVGCAGCTLDQAYRDPQALALLHAAVRGNADEVERLVKGGADPNYLEEGSVPMLIWTLCAQNKKGYEALLKAGADPNLGGTGKGFAGSEVIGTAFSRTSRSYIKKGWSATVMAAAIEDPFYLRLALKNGGDPNALRGPEPDDRPLLQAAYYGFFENIKILLASGADINVHDDRYRFYTAPELAIGVYGRFDIAVYLLEQGYNHDLQMLLRSCDRSANEEMKPYREQLIKMLKERGVE</sequence>
<feature type="repeat" description="ANK" evidence="3">
    <location>
        <begin position="166"/>
        <end position="198"/>
    </location>
</feature>
<gene>
    <name evidence="5" type="ORF">F9K24_21075</name>
</gene>
<dbReference type="InterPro" id="IPR002110">
    <property type="entry name" value="Ankyrin_rpt"/>
</dbReference>
<dbReference type="PROSITE" id="PS50088">
    <property type="entry name" value="ANK_REPEAT"/>
    <property type="match status" value="1"/>
</dbReference>
<feature type="chain" id="PRO_5032473125" evidence="4">
    <location>
        <begin position="24"/>
        <end position="263"/>
    </location>
</feature>
<feature type="signal peptide" evidence="4">
    <location>
        <begin position="1"/>
        <end position="23"/>
    </location>
</feature>
<organism evidence="5 6">
    <name type="scientific">Leptonema illini</name>
    <dbReference type="NCBI Taxonomy" id="183"/>
    <lineage>
        <taxon>Bacteria</taxon>
        <taxon>Pseudomonadati</taxon>
        <taxon>Spirochaetota</taxon>
        <taxon>Spirochaetia</taxon>
        <taxon>Leptospirales</taxon>
        <taxon>Leptospiraceae</taxon>
        <taxon>Leptonema</taxon>
    </lineage>
</organism>
<evidence type="ECO:0000256" key="4">
    <source>
        <dbReference type="SAM" id="SignalP"/>
    </source>
</evidence>
<evidence type="ECO:0000256" key="3">
    <source>
        <dbReference type="PROSITE-ProRule" id="PRU00023"/>
    </source>
</evidence>
<dbReference type="Gene3D" id="1.25.40.20">
    <property type="entry name" value="Ankyrin repeat-containing domain"/>
    <property type="match status" value="2"/>
</dbReference>
<dbReference type="InterPro" id="IPR036770">
    <property type="entry name" value="Ankyrin_rpt-contain_sf"/>
</dbReference>
<dbReference type="SMART" id="SM00248">
    <property type="entry name" value="ANK"/>
    <property type="match status" value="4"/>
</dbReference>
<keyword evidence="4" id="KW-0732">Signal</keyword>
<evidence type="ECO:0000256" key="1">
    <source>
        <dbReference type="ARBA" id="ARBA00022737"/>
    </source>
</evidence>
<dbReference type="Proteomes" id="UP000460298">
    <property type="component" value="Unassembled WGS sequence"/>
</dbReference>
<reference evidence="5 6" key="1">
    <citation type="submission" date="2019-10" db="EMBL/GenBank/DDBJ databases">
        <title>Extracellular Electron Transfer in a Candidatus Methanoperedens spp. Enrichment Culture.</title>
        <authorList>
            <person name="Berger S."/>
            <person name="Rangel Shaw D."/>
            <person name="Berben T."/>
            <person name="In 'T Zandt M."/>
            <person name="Frank J."/>
            <person name="Reimann J."/>
            <person name="Jetten M.S.M."/>
            <person name="Welte C.U."/>
        </authorList>
    </citation>
    <scope>NUCLEOTIDE SEQUENCE [LARGE SCALE GENOMIC DNA]</scope>
    <source>
        <strain evidence="5">SB12</strain>
    </source>
</reference>
<evidence type="ECO:0000313" key="6">
    <source>
        <dbReference type="Proteomes" id="UP000460298"/>
    </source>
</evidence>
<dbReference type="Pfam" id="PF00023">
    <property type="entry name" value="Ank"/>
    <property type="match status" value="2"/>
</dbReference>
<dbReference type="InterPro" id="IPR050776">
    <property type="entry name" value="Ank_Repeat/CDKN_Inhibitor"/>
</dbReference>
<name>A0A833GXF5_9LEPT</name>
<dbReference type="EMBL" id="WBUI01000038">
    <property type="protein sequence ID" value="KAB2929059.1"/>
    <property type="molecule type" value="Genomic_DNA"/>
</dbReference>
<keyword evidence="1" id="KW-0677">Repeat</keyword>
<accession>A0A833GXF5</accession>
<protein>
    <submittedName>
        <fullName evidence="5">Ankyrin repeat domain-containing protein</fullName>
    </submittedName>
</protein>
<evidence type="ECO:0000256" key="2">
    <source>
        <dbReference type="ARBA" id="ARBA00023043"/>
    </source>
</evidence>
<keyword evidence="2 3" id="KW-0040">ANK repeat</keyword>
<comment type="caution">
    <text evidence="5">The sequence shown here is derived from an EMBL/GenBank/DDBJ whole genome shotgun (WGS) entry which is preliminary data.</text>
</comment>
<dbReference type="AlphaFoldDB" id="A0A833GXF5"/>
<proteinExistence type="predicted"/>